<reference evidence="3 4" key="1">
    <citation type="journal article" date="2008" name="Genome Biol.">
        <title>The complete genome, comparative and functional analysis of Stenotrophomonas maltophilia reveals an organism heavily shielded by drug resistance determinants.</title>
        <authorList>
            <person name="Crossman L.C."/>
            <person name="Gould V.C."/>
            <person name="Dow J.M."/>
            <person name="Vernikos G.S."/>
            <person name="Okazaki A."/>
            <person name="Sebaihia M."/>
            <person name="Saunders D."/>
            <person name="Arrowsmith C."/>
            <person name="Carver T."/>
            <person name="Peters N."/>
            <person name="Adlem E."/>
            <person name="Kerhornou A."/>
            <person name="Lord A."/>
            <person name="Murphy L."/>
            <person name="Seeger K."/>
            <person name="Squares R."/>
            <person name="Rutter S."/>
            <person name="Quail M.A."/>
            <person name="Rajandream M.A."/>
            <person name="Harris D."/>
            <person name="Churcher C."/>
            <person name="Bentley S.D."/>
            <person name="Parkhill J."/>
            <person name="Thomson N.R."/>
            <person name="Avison M.B."/>
        </authorList>
    </citation>
    <scope>NUCLEOTIDE SEQUENCE [LARGE SCALE GENOMIC DNA]</scope>
    <source>
        <strain evidence="3 4">K279a</strain>
    </source>
</reference>
<dbReference type="AlphaFoldDB" id="B2FHE7"/>
<gene>
    <name evidence="3" type="ordered locus">Smlt0181</name>
</gene>
<evidence type="ECO:0008006" key="5">
    <source>
        <dbReference type="Google" id="ProtNLM"/>
    </source>
</evidence>
<keyword evidence="4" id="KW-1185">Reference proteome</keyword>
<dbReference type="EnsemblBacteria" id="CAQ43790">
    <property type="protein sequence ID" value="CAQ43790"/>
    <property type="gene ID" value="Smlt0181"/>
</dbReference>
<evidence type="ECO:0000256" key="1">
    <source>
        <dbReference type="SAM" id="MobiDB-lite"/>
    </source>
</evidence>
<feature type="signal peptide" evidence="2">
    <location>
        <begin position="1"/>
        <end position="50"/>
    </location>
</feature>
<dbReference type="eggNOG" id="COG1376">
    <property type="taxonomic scope" value="Bacteria"/>
</dbReference>
<dbReference type="KEGG" id="sml:Smlt0181"/>
<dbReference type="Proteomes" id="UP000008840">
    <property type="component" value="Chromosome"/>
</dbReference>
<evidence type="ECO:0000256" key="2">
    <source>
        <dbReference type="SAM" id="SignalP"/>
    </source>
</evidence>
<feature type="region of interest" description="Disordered" evidence="1">
    <location>
        <begin position="181"/>
        <end position="202"/>
    </location>
</feature>
<name>B2FHE7_STRMK</name>
<sequence>MAFAGHWHPSTQDCIARSRPIRTSSSPARRVLHAALAMALAVACSGAASAKGKDKEAPEQRIAAVDELPPDQSVSETVIELAGWVVASKDNQGYPFAIMDKAAAQVLIFGGDGKLRGAAPALFGSAIGDHSAPGVAKLALSAIPGHDRTTPAGRFIGGYGPSDDAGRVLWVDYDSAVSMHPLPPGTPKEKRAQRLATPTPDDNRVTHGCINVSPAFYEQIVQSTFEKGGVFYILPDKDSIAKTFPEFAQSRAAADGDEKKTAQHAGE</sequence>
<dbReference type="EMBL" id="AM743169">
    <property type="protein sequence ID" value="CAQ43790.1"/>
    <property type="molecule type" value="Genomic_DNA"/>
</dbReference>
<keyword evidence="2" id="KW-0732">Signal</keyword>
<accession>B2FHE7</accession>
<organism evidence="3 4">
    <name type="scientific">Stenotrophomonas maltophilia (strain K279a)</name>
    <dbReference type="NCBI Taxonomy" id="522373"/>
    <lineage>
        <taxon>Bacteria</taxon>
        <taxon>Pseudomonadati</taxon>
        <taxon>Pseudomonadota</taxon>
        <taxon>Gammaproteobacteria</taxon>
        <taxon>Lysobacterales</taxon>
        <taxon>Lysobacteraceae</taxon>
        <taxon>Stenotrophomonas</taxon>
        <taxon>Stenotrophomonas maltophilia group</taxon>
    </lineage>
</organism>
<evidence type="ECO:0000313" key="4">
    <source>
        <dbReference type="Proteomes" id="UP000008840"/>
    </source>
</evidence>
<evidence type="ECO:0000313" key="3">
    <source>
        <dbReference type="EMBL" id="CAQ43790.1"/>
    </source>
</evidence>
<dbReference type="HOGENOM" id="CLU_077685_0_0_6"/>
<feature type="chain" id="PRO_5002775749" description="L,D-transpeptidase" evidence="2">
    <location>
        <begin position="51"/>
        <end position="267"/>
    </location>
</feature>
<proteinExistence type="predicted"/>
<protein>
    <recommendedName>
        <fullName evidence="5">L,D-transpeptidase</fullName>
    </recommendedName>
</protein>